<keyword evidence="4 11" id="KW-1133">Transmembrane helix</keyword>
<evidence type="ECO:0000256" key="4">
    <source>
        <dbReference type="ARBA" id="ARBA00022989"/>
    </source>
</evidence>
<gene>
    <name evidence="13" type="ORF">PMACD_LOCUS16182</name>
</gene>
<sequence length="395" mass="44975">MFPSVIRVISAILFISCLFSPTNGLDRKISAHLNPGCQGCSSNTTTLVYIRGEGKSDVLHQIWDFTKHLPTVLLSVGSLNTSLNIQWVENKPIYFNWTEKPWYTFAATIDKLYEYDDIHDTGYINPQYPQREYSLNRISWELQESILTNSEAMVHVTGKIRNRNNNDALISIKLDLLPFKDYAVELPHLIHTANSTLIDVSLVNLTTSFNASRYALHFVLASTDKPTDTMHYIMRKSLDDEHTPGVFEIIEIKTPSLYDTEEGGYLQFRPVSYTSPKRNVASSTIAHVSQFNRTIMPRDSTLSLFFKEAQMILVQDMFVSFGESGDGYYKQHNYTAWSYTMGYGTPPVDGFSFFVILIISIGLGVPIVLALSGVAFVLFRRYRQTNTRTRFTNED</sequence>
<dbReference type="AlphaFoldDB" id="A0A821YKL3"/>
<evidence type="ECO:0000256" key="2">
    <source>
        <dbReference type="ARBA" id="ARBA00022692"/>
    </source>
</evidence>
<evidence type="ECO:0000256" key="1">
    <source>
        <dbReference type="ARBA" id="ARBA00010599"/>
    </source>
</evidence>
<feature type="transmembrane region" description="Helical" evidence="11">
    <location>
        <begin position="351"/>
        <end position="379"/>
    </location>
</feature>
<name>A0A821YKL3_9NEOP</name>
<evidence type="ECO:0000256" key="6">
    <source>
        <dbReference type="ARBA" id="ARBA00023180"/>
    </source>
</evidence>
<evidence type="ECO:0000256" key="10">
    <source>
        <dbReference type="ARBA" id="ARBA00044960"/>
    </source>
</evidence>
<evidence type="ECO:0000256" key="11">
    <source>
        <dbReference type="SAM" id="Phobius"/>
    </source>
</evidence>
<dbReference type="PANTHER" id="PTHR31981">
    <property type="entry name" value="GLYCOSYLATED LYSOSOMAL MEMBRANE PROTEIN"/>
    <property type="match status" value="1"/>
</dbReference>
<comment type="caution">
    <text evidence="13">The sequence shown here is derived from an EMBL/GenBank/DDBJ whole genome shotgun (WGS) entry which is preliminary data.</text>
</comment>
<evidence type="ECO:0000313" key="13">
    <source>
        <dbReference type="EMBL" id="CAF4955783.1"/>
    </source>
</evidence>
<dbReference type="InterPro" id="IPR029382">
    <property type="entry name" value="NCU-G1"/>
</dbReference>
<evidence type="ECO:0000256" key="9">
    <source>
        <dbReference type="ARBA" id="ARBA00024189"/>
    </source>
</evidence>
<feature type="signal peptide" evidence="12">
    <location>
        <begin position="1"/>
        <end position="24"/>
    </location>
</feature>
<comment type="function">
    <text evidence="8">Required to protect lysosomal transporter MFSD1 from lysosomal proteolysis and for MFSD1 lysosomal localization.</text>
</comment>
<dbReference type="Pfam" id="PF15065">
    <property type="entry name" value="NCU-G1"/>
    <property type="match status" value="1"/>
</dbReference>
<keyword evidence="14" id="KW-1185">Reference proteome</keyword>
<evidence type="ECO:0000256" key="12">
    <source>
        <dbReference type="SAM" id="SignalP"/>
    </source>
</evidence>
<comment type="similarity">
    <text evidence="1">Belongs to the GLMP family.</text>
</comment>
<organism evidence="13 14">
    <name type="scientific">Pieris macdunnoughi</name>
    <dbReference type="NCBI Taxonomy" id="345717"/>
    <lineage>
        <taxon>Eukaryota</taxon>
        <taxon>Metazoa</taxon>
        <taxon>Ecdysozoa</taxon>
        <taxon>Arthropoda</taxon>
        <taxon>Hexapoda</taxon>
        <taxon>Insecta</taxon>
        <taxon>Pterygota</taxon>
        <taxon>Neoptera</taxon>
        <taxon>Endopterygota</taxon>
        <taxon>Lepidoptera</taxon>
        <taxon>Glossata</taxon>
        <taxon>Ditrysia</taxon>
        <taxon>Papilionoidea</taxon>
        <taxon>Pieridae</taxon>
        <taxon>Pierinae</taxon>
        <taxon>Pieris</taxon>
    </lineage>
</organism>
<keyword evidence="6" id="KW-0325">Glycoprotein</keyword>
<keyword evidence="2 11" id="KW-0812">Transmembrane</keyword>
<keyword evidence="7" id="KW-0458">Lysosome</keyword>
<evidence type="ECO:0000313" key="14">
    <source>
        <dbReference type="Proteomes" id="UP000663880"/>
    </source>
</evidence>
<proteinExistence type="inferred from homology"/>
<dbReference type="GO" id="GO:0005765">
    <property type="term" value="C:lysosomal membrane"/>
    <property type="evidence" value="ECO:0007669"/>
    <property type="project" value="UniProtKB-SubCell"/>
</dbReference>
<evidence type="ECO:0000256" key="8">
    <source>
        <dbReference type="ARBA" id="ARBA00024176"/>
    </source>
</evidence>
<dbReference type="EMBL" id="CAJOBZ010000079">
    <property type="protein sequence ID" value="CAF4955783.1"/>
    <property type="molecule type" value="Genomic_DNA"/>
</dbReference>
<accession>A0A821YKL3</accession>
<dbReference type="PANTHER" id="PTHR31981:SF1">
    <property type="entry name" value="GLYCOSYLATED LYSOSOMAL MEMBRANE PROTEIN"/>
    <property type="match status" value="1"/>
</dbReference>
<evidence type="ECO:0000256" key="3">
    <source>
        <dbReference type="ARBA" id="ARBA00022729"/>
    </source>
</evidence>
<comment type="subunit">
    <text evidence="10">Interacts (via lumenal domain) with lysosomal protein MFSD1; the interaction starts while both proteins are still in the endoplasmic reticulum and is required for stabilization of MFSD1 in lysosomes but has no direct effect on its targeting to lysosomes or transporter activity.</text>
</comment>
<keyword evidence="5 11" id="KW-0472">Membrane</keyword>
<evidence type="ECO:0000256" key="7">
    <source>
        <dbReference type="ARBA" id="ARBA00023228"/>
    </source>
</evidence>
<comment type="subcellular location">
    <subcellularLocation>
        <location evidence="9">Lysosome membrane</location>
        <topology evidence="9">Single-pass type I membrane protein</topology>
        <orientation evidence="9">Lumenal side</orientation>
    </subcellularLocation>
</comment>
<evidence type="ECO:0000256" key="5">
    <source>
        <dbReference type="ARBA" id="ARBA00023136"/>
    </source>
</evidence>
<feature type="chain" id="PRO_5032514830" description="Lysosomal protein NCU-G1" evidence="12">
    <location>
        <begin position="25"/>
        <end position="395"/>
    </location>
</feature>
<dbReference type="OrthoDB" id="6264340at2759"/>
<protein>
    <recommendedName>
        <fullName evidence="15">Lysosomal protein NCU-G1</fullName>
    </recommendedName>
</protein>
<evidence type="ECO:0008006" key="15">
    <source>
        <dbReference type="Google" id="ProtNLM"/>
    </source>
</evidence>
<keyword evidence="3 12" id="KW-0732">Signal</keyword>
<dbReference type="Proteomes" id="UP000663880">
    <property type="component" value="Unassembled WGS sequence"/>
</dbReference>
<reference evidence="13" key="1">
    <citation type="submission" date="2021-02" db="EMBL/GenBank/DDBJ databases">
        <authorList>
            <person name="Steward A R."/>
        </authorList>
    </citation>
    <scope>NUCLEOTIDE SEQUENCE</scope>
</reference>